<name>A0A0N7L5X5_PLAHL</name>
<accession>A0A0N7L5X5</accession>
<dbReference type="STRING" id="4781.A0A0N7L5X5"/>
<dbReference type="OrthoDB" id="75169at2759"/>
<evidence type="ECO:0000256" key="1">
    <source>
        <dbReference type="ARBA" id="ARBA00022679"/>
    </source>
</evidence>
<evidence type="ECO:0000256" key="2">
    <source>
        <dbReference type="ARBA" id="ARBA00023315"/>
    </source>
</evidence>
<dbReference type="InterPro" id="IPR016181">
    <property type="entry name" value="Acyl_CoA_acyltransferase"/>
</dbReference>
<dbReference type="RefSeq" id="XP_024579060.1">
    <property type="nucleotide sequence ID" value="XM_024728599.1"/>
</dbReference>
<dbReference type="InterPro" id="IPR000182">
    <property type="entry name" value="GNAT_dom"/>
</dbReference>
<dbReference type="InterPro" id="IPR051635">
    <property type="entry name" value="SNAT-like"/>
</dbReference>
<dbReference type="PANTHER" id="PTHR10908:SF0">
    <property type="entry name" value="SEROTONIN N-ACETYLTRANSFERASE"/>
    <property type="match status" value="1"/>
</dbReference>
<dbReference type="EMBL" id="CCYD01000645">
    <property type="protein sequence ID" value="CEG42691.1"/>
    <property type="molecule type" value="Genomic_DNA"/>
</dbReference>
<sequence length="169" mass="19055">MLLPKQIHLSLLKNKDDIHRVVAMEAASYPTNEAASEASIRFRQKNAGSFFYVAYKCSTDKTVIGFINGTLTSKDTLDHDSMSHHDAQGSLLCIHSVVVDQIFRRQGIATEMLKQYVKSIATSFPQIKRIMLISKAHLVTFYEKCGFSITRTSPIVHGQDPWLELELIL</sequence>
<protein>
    <submittedName>
        <fullName evidence="4">Phenazine biosynthesis protein family</fullName>
    </submittedName>
</protein>
<proteinExistence type="predicted"/>
<keyword evidence="2" id="KW-0012">Acyltransferase</keyword>
<dbReference type="OMA" id="IHLMCKE"/>
<keyword evidence="1" id="KW-0808">Transferase</keyword>
<dbReference type="GO" id="GO:0008080">
    <property type="term" value="F:N-acetyltransferase activity"/>
    <property type="evidence" value="ECO:0007669"/>
    <property type="project" value="UniProtKB-ARBA"/>
</dbReference>
<dbReference type="PROSITE" id="PS51186">
    <property type="entry name" value="GNAT"/>
    <property type="match status" value="1"/>
</dbReference>
<dbReference type="CDD" id="cd04301">
    <property type="entry name" value="NAT_SF"/>
    <property type="match status" value="1"/>
</dbReference>
<dbReference type="Proteomes" id="UP000054928">
    <property type="component" value="Unassembled WGS sequence"/>
</dbReference>
<dbReference type="SUPFAM" id="SSF55729">
    <property type="entry name" value="Acyl-CoA N-acyltransferases (Nat)"/>
    <property type="match status" value="1"/>
</dbReference>
<reference evidence="5" key="1">
    <citation type="submission" date="2014-09" db="EMBL/GenBank/DDBJ databases">
        <authorList>
            <person name="Sharma Rahul"/>
            <person name="Thines Marco"/>
        </authorList>
    </citation>
    <scope>NUCLEOTIDE SEQUENCE [LARGE SCALE GENOMIC DNA]</scope>
</reference>
<dbReference type="GeneID" id="36408000"/>
<dbReference type="PANTHER" id="PTHR10908">
    <property type="entry name" value="SEROTONIN N-ACETYLTRANSFERASE"/>
    <property type="match status" value="1"/>
</dbReference>
<evidence type="ECO:0000313" key="5">
    <source>
        <dbReference type="Proteomes" id="UP000054928"/>
    </source>
</evidence>
<dbReference type="Pfam" id="PF00583">
    <property type="entry name" value="Acetyltransf_1"/>
    <property type="match status" value="1"/>
</dbReference>
<evidence type="ECO:0000259" key="3">
    <source>
        <dbReference type="PROSITE" id="PS51186"/>
    </source>
</evidence>
<feature type="domain" description="N-acetyltransferase" evidence="3">
    <location>
        <begin position="7"/>
        <end position="169"/>
    </location>
</feature>
<dbReference type="AlphaFoldDB" id="A0A0N7L5X5"/>
<evidence type="ECO:0000313" key="4">
    <source>
        <dbReference type="EMBL" id="CEG42691.1"/>
    </source>
</evidence>
<dbReference type="Gene3D" id="3.40.630.30">
    <property type="match status" value="1"/>
</dbReference>
<keyword evidence="5" id="KW-1185">Reference proteome</keyword>
<organism evidence="4 5">
    <name type="scientific">Plasmopara halstedii</name>
    <name type="common">Downy mildew of sunflower</name>
    <dbReference type="NCBI Taxonomy" id="4781"/>
    <lineage>
        <taxon>Eukaryota</taxon>
        <taxon>Sar</taxon>
        <taxon>Stramenopiles</taxon>
        <taxon>Oomycota</taxon>
        <taxon>Peronosporomycetes</taxon>
        <taxon>Peronosporales</taxon>
        <taxon>Peronosporaceae</taxon>
        <taxon>Plasmopara</taxon>
    </lineage>
</organism>